<dbReference type="EMBL" id="KZ821219">
    <property type="protein sequence ID" value="PYH49172.1"/>
    <property type="molecule type" value="Genomic_DNA"/>
</dbReference>
<dbReference type="Proteomes" id="UP000248349">
    <property type="component" value="Unassembled WGS sequence"/>
</dbReference>
<sequence length="71" mass="7764">MRLFSTLVTSCSAGVQSSKLETERNRHGRSEAGIWTRPVGAAVVSVPALTFKHGLEHIPTNWVVCVFRGKV</sequence>
<evidence type="ECO:0000313" key="1">
    <source>
        <dbReference type="EMBL" id="PYH49172.1"/>
    </source>
</evidence>
<accession>A0A319ASB5</accession>
<dbReference type="RefSeq" id="XP_025435154.1">
    <property type="nucleotide sequence ID" value="XM_025580049.1"/>
</dbReference>
<dbReference type="AlphaFoldDB" id="A0A319ASB5"/>
<keyword evidence="2" id="KW-1185">Reference proteome</keyword>
<dbReference type="GeneID" id="37081278"/>
<organism evidence="1 2">
    <name type="scientific">Aspergillus saccharolyticus JOP 1030-1</name>
    <dbReference type="NCBI Taxonomy" id="1450539"/>
    <lineage>
        <taxon>Eukaryota</taxon>
        <taxon>Fungi</taxon>
        <taxon>Dikarya</taxon>
        <taxon>Ascomycota</taxon>
        <taxon>Pezizomycotina</taxon>
        <taxon>Eurotiomycetes</taxon>
        <taxon>Eurotiomycetidae</taxon>
        <taxon>Eurotiales</taxon>
        <taxon>Aspergillaceae</taxon>
        <taxon>Aspergillus</taxon>
        <taxon>Aspergillus subgen. Circumdati</taxon>
    </lineage>
</organism>
<name>A0A319ASB5_9EURO</name>
<gene>
    <name evidence="1" type="ORF">BP01DRAFT_72596</name>
</gene>
<evidence type="ECO:0000313" key="2">
    <source>
        <dbReference type="Proteomes" id="UP000248349"/>
    </source>
</evidence>
<reference evidence="1 2" key="1">
    <citation type="submission" date="2016-12" db="EMBL/GenBank/DDBJ databases">
        <title>The genomes of Aspergillus section Nigri reveals drivers in fungal speciation.</title>
        <authorList>
            <consortium name="DOE Joint Genome Institute"/>
            <person name="Vesth T.C."/>
            <person name="Nybo J."/>
            <person name="Theobald S."/>
            <person name="Brandl J."/>
            <person name="Frisvad J.C."/>
            <person name="Nielsen K.F."/>
            <person name="Lyhne E.K."/>
            <person name="Kogle M.E."/>
            <person name="Kuo A."/>
            <person name="Riley R."/>
            <person name="Clum A."/>
            <person name="Nolan M."/>
            <person name="Lipzen A."/>
            <person name="Salamov A."/>
            <person name="Henrissat B."/>
            <person name="Wiebenga A."/>
            <person name="De Vries R.P."/>
            <person name="Grigoriev I.V."/>
            <person name="Mortensen U.H."/>
            <person name="Andersen M.R."/>
            <person name="Baker S.E."/>
        </authorList>
    </citation>
    <scope>NUCLEOTIDE SEQUENCE [LARGE SCALE GENOMIC DNA]</scope>
    <source>
        <strain evidence="1 2">JOP 1030-1</strain>
    </source>
</reference>
<proteinExistence type="predicted"/>
<protein>
    <submittedName>
        <fullName evidence="1">Uncharacterized protein</fullName>
    </submittedName>
</protein>